<dbReference type="SUPFAM" id="SSF55073">
    <property type="entry name" value="Nucleotide cyclase"/>
    <property type="match status" value="1"/>
</dbReference>
<dbReference type="SMART" id="SM00091">
    <property type="entry name" value="PAS"/>
    <property type="match status" value="1"/>
</dbReference>
<evidence type="ECO:0000259" key="3">
    <source>
        <dbReference type="PROSITE" id="PS50883"/>
    </source>
</evidence>
<dbReference type="PANTHER" id="PTHR44757">
    <property type="entry name" value="DIGUANYLATE CYCLASE DGCP"/>
    <property type="match status" value="1"/>
</dbReference>
<sequence length="674" mass="77674">MKQIVFRIQKGNIYFYDNHFFELVDGKAEQIQGKDYRSILSRYINNEVAHYFSKLMTKKKRASYKRVVINRYDGRTIPLIIFSYGIDTNEGWMILGTIIEADQLDQELFHTLDDLSYLHQALNNSVILVITDTAGRITYANRHSCEMSGYEKNELIGHTHRILNSKYHPKEFFTELWETILQGKTWHGEIKNRKKDGSYYWTDATIVPMLDEQGEIFQYMAIRYDITSQKNNEEKIQQLANSDSLTGIPNRRMFDHKLTTCIEEAHKNGQHFGILFIDLDSFKYINDTKGHAIGDQLLIKVSQRLMEFVGDTGLVARIGGDEFGMIVYQTENIASLKQAAEKLLQQFKEPFVIQNLTIWMTCSVGVAIFPESGETKDDMMKNADAAMYEVKNTRKNAYLFSTRLIDSSDQRLFQIQNDLREASYDEQFYIVYQPKVCPKNDYVTGLEALIRWQHPTLGCISPGEFIPLAEEIGMSSELNEWVLRQVCKQIKLWVNKGYTPIPVSVNLSACQFVQPCFAEKFLDILAEFNVETTWIQIEITESILMTNELQVQVALDILKKNGIKVALDDFGTGYSSLSYLLKLDLDILKIDKSLIQGISQNFKEQKLVHTVIQLGKDLGLHVVAEGVETQEEFDSLVINDVDEIQGFYYSRPLDLVETEKLLIKRQLPKNNEAH</sequence>
<proteinExistence type="predicted"/>
<dbReference type="InterPro" id="IPR035965">
    <property type="entry name" value="PAS-like_dom_sf"/>
</dbReference>
<protein>
    <submittedName>
        <fullName evidence="5">Uncharacterized protein</fullName>
    </submittedName>
</protein>
<dbReference type="Gene3D" id="3.30.70.270">
    <property type="match status" value="1"/>
</dbReference>
<dbReference type="InterPro" id="IPR001633">
    <property type="entry name" value="EAL_dom"/>
</dbReference>
<dbReference type="Pfam" id="PF00990">
    <property type="entry name" value="GGDEF"/>
    <property type="match status" value="1"/>
</dbReference>
<dbReference type="PROSITE" id="PS50112">
    <property type="entry name" value="PAS"/>
    <property type="match status" value="1"/>
</dbReference>
<evidence type="ECO:0000259" key="1">
    <source>
        <dbReference type="PROSITE" id="PS50112"/>
    </source>
</evidence>
<dbReference type="InterPro" id="IPR001610">
    <property type="entry name" value="PAC"/>
</dbReference>
<dbReference type="NCBIfam" id="TIGR00229">
    <property type="entry name" value="sensory_box"/>
    <property type="match status" value="1"/>
</dbReference>
<dbReference type="RefSeq" id="WP_207872035.1">
    <property type="nucleotide sequence ID" value="NZ_CP147251.1"/>
</dbReference>
<dbReference type="CDD" id="cd01949">
    <property type="entry name" value="GGDEF"/>
    <property type="match status" value="1"/>
</dbReference>
<dbReference type="PROSITE" id="PS50113">
    <property type="entry name" value="PAC"/>
    <property type="match status" value="1"/>
</dbReference>
<dbReference type="InterPro" id="IPR000160">
    <property type="entry name" value="GGDEF_dom"/>
</dbReference>
<dbReference type="CDD" id="cd00130">
    <property type="entry name" value="PAS"/>
    <property type="match status" value="1"/>
</dbReference>
<organism evidence="5 6">
    <name type="scientific">Candidatus Enterococcus lowellii</name>
    <dbReference type="NCBI Taxonomy" id="2230877"/>
    <lineage>
        <taxon>Bacteria</taxon>
        <taxon>Bacillati</taxon>
        <taxon>Bacillota</taxon>
        <taxon>Bacilli</taxon>
        <taxon>Lactobacillales</taxon>
        <taxon>Enterococcaceae</taxon>
        <taxon>Enterococcus</taxon>
    </lineage>
</organism>
<dbReference type="SMART" id="SM00086">
    <property type="entry name" value="PAC"/>
    <property type="match status" value="1"/>
</dbReference>
<dbReference type="InterPro" id="IPR052155">
    <property type="entry name" value="Biofilm_reg_signaling"/>
</dbReference>
<dbReference type="PROSITE" id="PS50887">
    <property type="entry name" value="GGDEF"/>
    <property type="match status" value="1"/>
</dbReference>
<gene>
    <name evidence="5" type="ORF">DOK78_002513</name>
</gene>
<dbReference type="PROSITE" id="PS50883">
    <property type="entry name" value="EAL"/>
    <property type="match status" value="1"/>
</dbReference>
<dbReference type="InterPro" id="IPR000014">
    <property type="entry name" value="PAS"/>
</dbReference>
<evidence type="ECO:0000313" key="5">
    <source>
        <dbReference type="EMBL" id="WYJ77873.1"/>
    </source>
</evidence>
<dbReference type="Gene3D" id="3.20.20.450">
    <property type="entry name" value="EAL domain"/>
    <property type="match status" value="1"/>
</dbReference>
<dbReference type="SMART" id="SM00052">
    <property type="entry name" value="EAL"/>
    <property type="match status" value="1"/>
</dbReference>
<dbReference type="CDD" id="cd01948">
    <property type="entry name" value="EAL"/>
    <property type="match status" value="1"/>
</dbReference>
<dbReference type="SMART" id="SM00267">
    <property type="entry name" value="GGDEF"/>
    <property type="match status" value="1"/>
</dbReference>
<keyword evidence="6" id="KW-1185">Reference proteome</keyword>
<accession>A0ABZ2SQ27</accession>
<dbReference type="NCBIfam" id="TIGR00254">
    <property type="entry name" value="GGDEF"/>
    <property type="match status" value="1"/>
</dbReference>
<dbReference type="Pfam" id="PF13426">
    <property type="entry name" value="PAS_9"/>
    <property type="match status" value="2"/>
</dbReference>
<dbReference type="Pfam" id="PF00563">
    <property type="entry name" value="EAL"/>
    <property type="match status" value="1"/>
</dbReference>
<dbReference type="InterPro" id="IPR000700">
    <property type="entry name" value="PAS-assoc_C"/>
</dbReference>
<feature type="domain" description="GGDEF" evidence="4">
    <location>
        <begin position="270"/>
        <end position="403"/>
    </location>
</feature>
<reference evidence="5 6" key="1">
    <citation type="submission" date="2021-03" db="EMBL/GenBank/DDBJ databases">
        <authorList>
            <person name="Gilmore M.S."/>
            <person name="Schwartzman J."/>
            <person name="Van Tyne D."/>
            <person name="Martin M."/>
            <person name="Earl A.M."/>
            <person name="Manson A.L."/>
            <person name="Straub T."/>
            <person name="Salamzade R."/>
            <person name="Saavedra J."/>
            <person name="Lebreton F."/>
            <person name="Prichula J."/>
            <person name="Schaufler K."/>
            <person name="Gaca A."/>
            <person name="Sgardioli B."/>
            <person name="Wagenaar J."/>
            <person name="Strong T."/>
        </authorList>
    </citation>
    <scope>NUCLEOTIDE SEQUENCE [LARGE SCALE GENOMIC DNA]</scope>
    <source>
        <strain evidence="5 6">DIV2402</strain>
    </source>
</reference>
<dbReference type="EMBL" id="CP147251">
    <property type="protein sequence ID" value="WYJ77873.1"/>
    <property type="molecule type" value="Genomic_DNA"/>
</dbReference>
<dbReference type="InterPro" id="IPR043128">
    <property type="entry name" value="Rev_trsase/Diguanyl_cyclase"/>
</dbReference>
<dbReference type="Gene3D" id="3.30.450.20">
    <property type="entry name" value="PAS domain"/>
    <property type="match status" value="1"/>
</dbReference>
<feature type="domain" description="PAC" evidence="2">
    <location>
        <begin position="186"/>
        <end position="238"/>
    </location>
</feature>
<evidence type="ECO:0000313" key="6">
    <source>
        <dbReference type="Proteomes" id="UP000664701"/>
    </source>
</evidence>
<reference evidence="5 6" key="2">
    <citation type="submission" date="2024-03" db="EMBL/GenBank/DDBJ databases">
        <title>The Genome Sequence of Enterococcus sp. DIV2402.</title>
        <authorList>
            <consortium name="The Broad Institute Genomics Platform"/>
            <consortium name="The Broad Institute Microbial Omics Core"/>
            <consortium name="The Broad Institute Genomic Center for Infectious Diseases"/>
            <person name="Earl A."/>
            <person name="Manson A."/>
            <person name="Gilmore M."/>
            <person name="Schwartman J."/>
            <person name="Shea T."/>
            <person name="Abouelleil A."/>
            <person name="Cao P."/>
            <person name="Chapman S."/>
            <person name="Cusick C."/>
            <person name="Young S."/>
            <person name="Neafsey D."/>
            <person name="Nusbaum C."/>
            <person name="Birren B."/>
        </authorList>
    </citation>
    <scope>NUCLEOTIDE SEQUENCE [LARGE SCALE GENOMIC DNA]</scope>
    <source>
        <strain evidence="5 6">DIV2402</strain>
    </source>
</reference>
<name>A0ABZ2SQ27_9ENTE</name>
<dbReference type="PANTHER" id="PTHR44757:SF2">
    <property type="entry name" value="BIOFILM ARCHITECTURE MAINTENANCE PROTEIN MBAA"/>
    <property type="match status" value="1"/>
</dbReference>
<feature type="domain" description="PAS" evidence="1">
    <location>
        <begin position="128"/>
        <end position="171"/>
    </location>
</feature>
<dbReference type="InterPro" id="IPR035919">
    <property type="entry name" value="EAL_sf"/>
</dbReference>
<dbReference type="InterPro" id="IPR029787">
    <property type="entry name" value="Nucleotide_cyclase"/>
</dbReference>
<evidence type="ECO:0000259" key="4">
    <source>
        <dbReference type="PROSITE" id="PS50887"/>
    </source>
</evidence>
<dbReference type="SUPFAM" id="SSF55785">
    <property type="entry name" value="PYP-like sensor domain (PAS domain)"/>
    <property type="match status" value="1"/>
</dbReference>
<evidence type="ECO:0000259" key="2">
    <source>
        <dbReference type="PROSITE" id="PS50113"/>
    </source>
</evidence>
<dbReference type="SUPFAM" id="SSF141868">
    <property type="entry name" value="EAL domain-like"/>
    <property type="match status" value="1"/>
</dbReference>
<feature type="domain" description="EAL" evidence="3">
    <location>
        <begin position="412"/>
        <end position="666"/>
    </location>
</feature>
<dbReference type="Proteomes" id="UP000664701">
    <property type="component" value="Chromosome"/>
</dbReference>